<dbReference type="GO" id="GO:0008781">
    <property type="term" value="F:N-acylneuraminate cytidylyltransferase activity"/>
    <property type="evidence" value="ECO:0007669"/>
    <property type="project" value="UniProtKB-EC"/>
</dbReference>
<evidence type="ECO:0000313" key="2">
    <source>
        <dbReference type="Proteomes" id="UP000655759"/>
    </source>
</evidence>
<dbReference type="AlphaFoldDB" id="A0A812EUC9"/>
<keyword evidence="1" id="KW-0548">Nucleotidyltransferase</keyword>
<dbReference type="RefSeq" id="WP_205097937.1">
    <property type="nucleotide sequence ID" value="NZ_CAJNAQ010000002.1"/>
</dbReference>
<organism evidence="1 2">
    <name type="scientific">Candidatus Nitrosotenuis uzonensis</name>
    <dbReference type="NCBI Taxonomy" id="1407055"/>
    <lineage>
        <taxon>Archaea</taxon>
        <taxon>Nitrososphaerota</taxon>
        <taxon>Candidatus Nitrosotenuis</taxon>
    </lineage>
</organism>
<keyword evidence="1" id="KW-0969">Cilium</keyword>
<sequence length="240" mass="28237">MKILAIIPARGGSVGIPTKNIQKLAGKPLIQYTIDAAKKSKLVNRIIVSTDDKKIARIAQKLGAEVPFLRPKNISKSTSTQISFVKHAIEYLKNHESYEPDIIIILHPTQPLRTACDIDRSIRLLKKSKSDIVLGVMKIKTHPYRSFWLRNNYLKPFRKDFLKFYQRQKFPKLYFPTGYVYTFWYSTYVKYGQIYGPKITPMLLRDKDIFLDIDYPFDLFMGEMILKNWRKYQRRFTSNE</sequence>
<dbReference type="PANTHER" id="PTHR21485:SF6">
    <property type="entry name" value="N-ACYLNEURAMINATE CYTIDYLYLTRANSFERASE-RELATED"/>
    <property type="match status" value="1"/>
</dbReference>
<gene>
    <name evidence="1" type="primary">ptmB</name>
    <name evidence="1" type="ORF">NUZ5A_20248</name>
</gene>
<evidence type="ECO:0000313" key="1">
    <source>
        <dbReference type="EMBL" id="CAE6487019.1"/>
    </source>
</evidence>
<dbReference type="Proteomes" id="UP000655759">
    <property type="component" value="Unassembled WGS sequence"/>
</dbReference>
<keyword evidence="1" id="KW-0966">Cell projection</keyword>
<dbReference type="InterPro" id="IPR029044">
    <property type="entry name" value="Nucleotide-diphossugar_trans"/>
</dbReference>
<dbReference type="SUPFAM" id="SSF53448">
    <property type="entry name" value="Nucleotide-diphospho-sugar transferases"/>
    <property type="match status" value="1"/>
</dbReference>
<name>A0A812EUC9_9ARCH</name>
<dbReference type="EMBL" id="CAJNAQ010000002">
    <property type="protein sequence ID" value="CAE6487019.1"/>
    <property type="molecule type" value="Genomic_DNA"/>
</dbReference>
<dbReference type="Pfam" id="PF02348">
    <property type="entry name" value="CTP_transf_3"/>
    <property type="match status" value="1"/>
</dbReference>
<reference evidence="1" key="1">
    <citation type="submission" date="2021-02" db="EMBL/GenBank/DDBJ databases">
        <authorList>
            <person name="Han P."/>
        </authorList>
    </citation>
    <scope>NUCLEOTIDE SEQUENCE</scope>
    <source>
        <strain evidence="1">Candidatus Nitrosotenuis uzonensis 5A</strain>
    </source>
</reference>
<keyword evidence="1" id="KW-0808">Transferase</keyword>
<dbReference type="CDD" id="cd02513">
    <property type="entry name" value="CMP-NeuAc_Synthase"/>
    <property type="match status" value="1"/>
</dbReference>
<comment type="caution">
    <text evidence="1">The sequence shown here is derived from an EMBL/GenBank/DDBJ whole genome shotgun (WGS) entry which is preliminary data.</text>
</comment>
<keyword evidence="1" id="KW-0282">Flagellum</keyword>
<dbReference type="EC" id="2.7.7.43" evidence="1"/>
<proteinExistence type="predicted"/>
<dbReference type="PANTHER" id="PTHR21485">
    <property type="entry name" value="HAD SUPERFAMILY MEMBERS CMAS AND KDSC"/>
    <property type="match status" value="1"/>
</dbReference>
<accession>A0A812EUC9</accession>
<protein>
    <submittedName>
        <fullName evidence="1">Post-translational flagellin modification protein B</fullName>
        <ecNumber evidence="1">2.7.7.43</ecNumber>
    </submittedName>
</protein>
<dbReference type="InterPro" id="IPR050793">
    <property type="entry name" value="CMP-NeuNAc_synthase"/>
</dbReference>
<dbReference type="InterPro" id="IPR003329">
    <property type="entry name" value="Cytidylyl_trans"/>
</dbReference>
<dbReference type="Gene3D" id="3.90.550.10">
    <property type="entry name" value="Spore Coat Polysaccharide Biosynthesis Protein SpsA, Chain A"/>
    <property type="match status" value="1"/>
</dbReference>